<reference evidence="2 3" key="1">
    <citation type="submission" date="2019-12" db="EMBL/GenBank/DDBJ databases">
        <title>Full genome sequence of a Bacillus safensis strain isolated from commercially available natto in Indonesia.</title>
        <authorList>
            <person name="Yoshida M."/>
            <person name="Uomi M."/>
            <person name="Waturangi D."/>
            <person name="Ekaputri J.J."/>
            <person name="Setiamarga D.H.E."/>
        </authorList>
    </citation>
    <scope>NUCLEOTIDE SEQUENCE [LARGE SCALE GENOMIC DNA]</scope>
    <source>
        <strain evidence="2 3">IDN1</strain>
    </source>
</reference>
<organism evidence="2 3">
    <name type="scientific">Bacillus safensis</name>
    <dbReference type="NCBI Taxonomy" id="561879"/>
    <lineage>
        <taxon>Bacteria</taxon>
        <taxon>Bacillati</taxon>
        <taxon>Bacillota</taxon>
        <taxon>Bacilli</taxon>
        <taxon>Bacillales</taxon>
        <taxon>Bacillaceae</taxon>
        <taxon>Bacillus</taxon>
    </lineage>
</organism>
<protein>
    <submittedName>
        <fullName evidence="2">Uncharacterized protein</fullName>
    </submittedName>
</protein>
<evidence type="ECO:0000313" key="3">
    <source>
        <dbReference type="Proteomes" id="UP000464658"/>
    </source>
</evidence>
<evidence type="ECO:0000256" key="1">
    <source>
        <dbReference type="SAM" id="Phobius"/>
    </source>
</evidence>
<keyword evidence="1" id="KW-0812">Transmembrane</keyword>
<keyword evidence="1" id="KW-1133">Transmembrane helix</keyword>
<accession>A0A5S9M5V0</accession>
<sequence length="62" mass="6811">MPDLGTKEEIPLISGFGIAVGYLGTLVGLSVYLLVGNDQFHEAFIPTALLFLLFFLPFFSFL</sequence>
<proteinExistence type="predicted"/>
<gene>
    <name evidence="2" type="ORF">BsIDN1_25050</name>
</gene>
<keyword evidence="1" id="KW-0472">Membrane</keyword>
<dbReference type="EMBL" id="AP021906">
    <property type="protein sequence ID" value="BBP88887.1"/>
    <property type="molecule type" value="Genomic_DNA"/>
</dbReference>
<feature type="transmembrane region" description="Helical" evidence="1">
    <location>
        <begin position="43"/>
        <end position="61"/>
    </location>
</feature>
<dbReference type="Proteomes" id="UP000464658">
    <property type="component" value="Chromosome"/>
</dbReference>
<evidence type="ECO:0000313" key="2">
    <source>
        <dbReference type="EMBL" id="BBP88887.1"/>
    </source>
</evidence>
<name>A0A5S9M5V0_BACIA</name>
<dbReference type="AlphaFoldDB" id="A0A5S9M5V0"/>
<feature type="transmembrane region" description="Helical" evidence="1">
    <location>
        <begin position="12"/>
        <end position="36"/>
    </location>
</feature>